<comment type="function">
    <text evidence="5 6">Structural component of flagellum, the bacterial motility apparatus. Part of the rod structure of flagellar basal body.</text>
</comment>
<reference evidence="8 9" key="1">
    <citation type="submission" date="2021-06" db="EMBL/GenBank/DDBJ databases">
        <authorList>
            <person name="Sun Q."/>
            <person name="Li D."/>
        </authorList>
    </citation>
    <scope>NUCLEOTIDE SEQUENCE [LARGE SCALE GENOMIC DNA]</scope>
    <source>
        <strain evidence="8 9">MSJ-4</strain>
    </source>
</reference>
<comment type="subunit">
    <text evidence="6">The basal body constitutes a major portion of the flagellar organelle and consists of a number of rings mounted on a central rod.</text>
</comment>
<keyword evidence="8" id="KW-0282">Flagellum</keyword>
<keyword evidence="8" id="KW-0966">Cell projection</keyword>
<organism evidence="8 9">
    <name type="scientific">Clostridium simiarum</name>
    <dbReference type="NCBI Taxonomy" id="2841506"/>
    <lineage>
        <taxon>Bacteria</taxon>
        <taxon>Bacillati</taxon>
        <taxon>Bacillota</taxon>
        <taxon>Clostridia</taxon>
        <taxon>Eubacteriales</taxon>
        <taxon>Clostridiaceae</taxon>
        <taxon>Clostridium</taxon>
    </lineage>
</organism>
<evidence type="ECO:0000256" key="5">
    <source>
        <dbReference type="ARBA" id="ARBA00024934"/>
    </source>
</evidence>
<keyword evidence="4 6" id="KW-0975">Bacterial flagellum</keyword>
<keyword evidence="9" id="KW-1185">Reference proteome</keyword>
<name>A0ABS6EZL1_9CLOT</name>
<dbReference type="InterPro" id="IPR006300">
    <property type="entry name" value="FlgB"/>
</dbReference>
<sequence>MKVSLIPKNENYDTVKKALDAASLRGKTIANNMTNLNTKGYKRRAVKFEETLNENFDGFKLKVTNEKHMDGGQAPGEIQVVEDRSSSMREDGNNVDIDNEKVNQAANTLMFNTLVTQANNKLSNLRYVITGGGR</sequence>
<dbReference type="NCBIfam" id="NF009266">
    <property type="entry name" value="PRK12623.1"/>
    <property type="match status" value="1"/>
</dbReference>
<dbReference type="EMBL" id="JAHLQL010000001">
    <property type="protein sequence ID" value="MBU5591084.1"/>
    <property type="molecule type" value="Genomic_DNA"/>
</dbReference>
<dbReference type="PIRSF" id="PIRSF002889">
    <property type="entry name" value="Rod_FlgB"/>
    <property type="match status" value="1"/>
</dbReference>
<proteinExistence type="inferred from homology"/>
<dbReference type="InterPro" id="IPR001444">
    <property type="entry name" value="Flag_bb_rod_N"/>
</dbReference>
<accession>A0ABS6EZL1</accession>
<dbReference type="NCBIfam" id="TIGR01396">
    <property type="entry name" value="FlgB"/>
    <property type="match status" value="1"/>
</dbReference>
<dbReference type="Proteomes" id="UP000736583">
    <property type="component" value="Unassembled WGS sequence"/>
</dbReference>
<feature type="domain" description="Flagellar basal body rod protein N-terminal" evidence="7">
    <location>
        <begin position="18"/>
        <end position="42"/>
    </location>
</feature>
<evidence type="ECO:0000256" key="6">
    <source>
        <dbReference type="PIRNR" id="PIRNR002889"/>
    </source>
</evidence>
<comment type="similarity">
    <text evidence="2 6">Belongs to the flagella basal body rod proteins family.</text>
</comment>
<evidence type="ECO:0000313" key="8">
    <source>
        <dbReference type="EMBL" id="MBU5591084.1"/>
    </source>
</evidence>
<dbReference type="Pfam" id="PF00460">
    <property type="entry name" value="Flg_bb_rod"/>
    <property type="match status" value="1"/>
</dbReference>
<evidence type="ECO:0000259" key="7">
    <source>
        <dbReference type="Pfam" id="PF00460"/>
    </source>
</evidence>
<comment type="subcellular location">
    <subcellularLocation>
        <location evidence="1 6">Bacterial flagellum basal body</location>
    </subcellularLocation>
</comment>
<evidence type="ECO:0000256" key="4">
    <source>
        <dbReference type="ARBA" id="ARBA00023143"/>
    </source>
</evidence>
<evidence type="ECO:0000256" key="3">
    <source>
        <dbReference type="ARBA" id="ARBA00014376"/>
    </source>
</evidence>
<keyword evidence="8" id="KW-0969">Cilium</keyword>
<comment type="caution">
    <text evidence="8">The sequence shown here is derived from an EMBL/GenBank/DDBJ whole genome shotgun (WGS) entry which is preliminary data.</text>
</comment>
<evidence type="ECO:0000313" key="9">
    <source>
        <dbReference type="Proteomes" id="UP000736583"/>
    </source>
</evidence>
<evidence type="ECO:0000256" key="2">
    <source>
        <dbReference type="ARBA" id="ARBA00009677"/>
    </source>
</evidence>
<protein>
    <recommendedName>
        <fullName evidence="3 6">Flagellar basal body rod protein FlgB</fullName>
    </recommendedName>
</protein>
<evidence type="ECO:0000256" key="1">
    <source>
        <dbReference type="ARBA" id="ARBA00004117"/>
    </source>
</evidence>
<dbReference type="RefSeq" id="WP_216456118.1">
    <property type="nucleotide sequence ID" value="NZ_JAHLQL010000001.1"/>
</dbReference>
<gene>
    <name evidence="8" type="primary">flgB</name>
    <name evidence="8" type="ORF">KQI89_04850</name>
</gene>